<feature type="domain" description="Expansin-like EG45" evidence="2">
    <location>
        <begin position="46"/>
        <end position="149"/>
    </location>
</feature>
<dbReference type="EMBL" id="MU848699">
    <property type="protein sequence ID" value="KAK2632154.1"/>
    <property type="molecule type" value="Genomic_DNA"/>
</dbReference>
<evidence type="ECO:0000313" key="3">
    <source>
        <dbReference type="EMBL" id="KAK2632154.1"/>
    </source>
</evidence>
<dbReference type="InterPro" id="IPR007112">
    <property type="entry name" value="Expansin/allergen_DPBB_dom"/>
</dbReference>
<organism evidence="4">
    <name type="scientific">Eucalyptus grandis</name>
    <name type="common">Flooded gum</name>
    <dbReference type="NCBI Taxonomy" id="71139"/>
    <lineage>
        <taxon>Eukaryota</taxon>
        <taxon>Viridiplantae</taxon>
        <taxon>Streptophyta</taxon>
        <taxon>Embryophyta</taxon>
        <taxon>Tracheophyta</taxon>
        <taxon>Spermatophyta</taxon>
        <taxon>Magnoliopsida</taxon>
        <taxon>eudicotyledons</taxon>
        <taxon>Gunneridae</taxon>
        <taxon>Pentapetalae</taxon>
        <taxon>rosids</taxon>
        <taxon>malvids</taxon>
        <taxon>Myrtales</taxon>
        <taxon>Myrtaceae</taxon>
        <taxon>Myrtoideae</taxon>
        <taxon>Eucalypteae</taxon>
        <taxon>Eucalyptus</taxon>
    </lineage>
</organism>
<dbReference type="PROSITE" id="PS51257">
    <property type="entry name" value="PROKAR_LIPOPROTEIN"/>
    <property type="match status" value="1"/>
</dbReference>
<sequence length="149" mass="16052">MLIRRSLSAQILAYLLLLACVFLEVAFVARGDDVGTAAHYSPPYYPTECYGGDPSQFPSSGLFAAVGDQLWDNGIACGRQYLLECINGTQCIPGHTIQITIVDYALTSSSAAAAYKQSVTGAPFVLSETTFRAIAHMFADGITVQYRQV</sequence>
<evidence type="ECO:0000313" key="5">
    <source>
        <dbReference type="Proteomes" id="UP000030711"/>
    </source>
</evidence>
<dbReference type="STRING" id="71139.A0A058ZRY1"/>
<reference evidence="3" key="2">
    <citation type="journal article" date="2014" name="Nature">
        <title>The genome of Eucalyptus grandis.</title>
        <authorList>
            <person name="Myburg A.A."/>
            <person name="Grattapaglia D."/>
            <person name="Tuskan G.A."/>
            <person name="Hellsten U."/>
            <person name="Hayes R.D."/>
            <person name="Grimwood J."/>
            <person name="Jenkins J."/>
            <person name="Lindquist E."/>
            <person name="Tice H."/>
            <person name="Bauer D."/>
            <person name="Goodstein D.M."/>
            <person name="Dubchak I."/>
            <person name="Poliakov A."/>
            <person name="Mizrachi E."/>
            <person name="Kullan A.R."/>
            <person name="Hussey S.G."/>
            <person name="Pinard D."/>
            <person name="van der Merwe K."/>
            <person name="Singh P."/>
            <person name="van Jaarsveld I."/>
            <person name="Silva-Junior O.B."/>
            <person name="Togawa R.C."/>
            <person name="Pappas M.R."/>
            <person name="Faria D.A."/>
            <person name="Sansaloni C.P."/>
            <person name="Petroli C.D."/>
            <person name="Yang X."/>
            <person name="Ranjan P."/>
            <person name="Tschaplinski T.J."/>
            <person name="Ye C.Y."/>
            <person name="Li T."/>
            <person name="Sterck L."/>
            <person name="Vanneste K."/>
            <person name="Murat F."/>
            <person name="Soler M."/>
            <person name="Clemente H.S."/>
            <person name="Saidi N."/>
            <person name="Cassan-Wang H."/>
            <person name="Dunand C."/>
            <person name="Hefer C.A."/>
            <person name="Bornberg-Bauer E."/>
            <person name="Kersting A.R."/>
            <person name="Vining K."/>
            <person name="Amarasinghe V."/>
            <person name="Ranik M."/>
            <person name="Naithani S."/>
            <person name="Elser J."/>
            <person name="Boyd A.E."/>
            <person name="Liston A."/>
            <person name="Spatafora J.W."/>
            <person name="Dharmwardhana P."/>
            <person name="Raja R."/>
            <person name="Sullivan C."/>
            <person name="Romanel E."/>
            <person name="Alves-Ferreira M."/>
            <person name="Kulheim C."/>
            <person name="Foley W."/>
            <person name="Carocha V."/>
            <person name="Paiva J."/>
            <person name="Kudrna D."/>
            <person name="Brommonschenkel S.H."/>
            <person name="Pasquali G."/>
            <person name="Byrne M."/>
            <person name="Rigault P."/>
            <person name="Tibbits J."/>
            <person name="Spokevicius A."/>
            <person name="Jones R.C."/>
            <person name="Steane D.A."/>
            <person name="Vaillancourt R.E."/>
            <person name="Potts B.M."/>
            <person name="Joubert F."/>
            <person name="Barry K."/>
            <person name="Pappas G.J."/>
            <person name="Strauss S.H."/>
            <person name="Jaiswal P."/>
            <person name="Grima-Pettenati J."/>
            <person name="Salse J."/>
            <person name="Van de Peer Y."/>
            <person name="Rokhsar D.S."/>
            <person name="Schmutz J."/>
        </authorList>
    </citation>
    <scope>NUCLEOTIDE SEQUENCE</scope>
    <source>
        <tissue evidence="3">Leaf extractions</tissue>
    </source>
</reference>
<evidence type="ECO:0000259" key="2">
    <source>
        <dbReference type="PROSITE" id="PS50842"/>
    </source>
</evidence>
<dbReference type="InterPro" id="IPR036908">
    <property type="entry name" value="RlpA-like_sf"/>
</dbReference>
<keyword evidence="1" id="KW-0732">Signal</keyword>
<dbReference type="PROSITE" id="PS50842">
    <property type="entry name" value="EXPANSIN_EG45"/>
    <property type="match status" value="1"/>
</dbReference>
<reference evidence="3" key="4">
    <citation type="submission" date="2023-07" db="EMBL/GenBank/DDBJ databases">
        <authorList>
            <person name="Myburg A.A."/>
            <person name="Grattapaglia D."/>
            <person name="Tuskan G.A."/>
            <person name="Hellsten U."/>
            <person name="Hayes R.D."/>
            <person name="Grimwood J."/>
            <person name="Jenkins J."/>
            <person name="Lindquist E."/>
            <person name="Tice H."/>
            <person name="Bauer D."/>
            <person name="Goodstein D.M."/>
            <person name="Dubchak I."/>
            <person name="Poliakov A."/>
            <person name="Mizrachi E."/>
            <person name="Kullan A.R."/>
            <person name="Hussey S.G."/>
            <person name="Pinard D."/>
            <person name="Van D.M."/>
            <person name="Singh P."/>
            <person name="Van J.I."/>
            <person name="Silva-Junior O.B."/>
            <person name="Togawa R.C."/>
            <person name="Pappas M.R."/>
            <person name="Faria D.A."/>
            <person name="Sansaloni C.P."/>
            <person name="Petroli C.D."/>
            <person name="Yang X."/>
            <person name="Ranjan P."/>
            <person name="Tschaplinski T.J."/>
            <person name="Ye C.Y."/>
            <person name="Li T."/>
            <person name="Sterck L."/>
            <person name="Vanneste K."/>
            <person name="Murat F."/>
            <person name="Soler M."/>
            <person name="Clemente H.S."/>
            <person name="Saidi N."/>
            <person name="Cassan-Wang H."/>
            <person name="Dunand C."/>
            <person name="Hefer C.A."/>
            <person name="Bornberg-Bauer E."/>
            <person name="Kersting A.R."/>
            <person name="Vining K."/>
            <person name="Amarasinghe V."/>
            <person name="Ranik M."/>
            <person name="Naithani S."/>
            <person name="Elser J."/>
            <person name="Boyd A.E."/>
            <person name="Liston A."/>
            <person name="Spatafora J.W."/>
            <person name="Dharmwardhana P."/>
            <person name="Raja R."/>
            <person name="Sullivan C."/>
            <person name="Romanel E."/>
            <person name="Alves-Ferreira M."/>
            <person name="Kulheim C."/>
            <person name="Foley W."/>
            <person name="Carocha V."/>
            <person name="Paiva J."/>
            <person name="Kudrna D."/>
            <person name="Brommonschenkel S.H."/>
            <person name="Pasquali G."/>
            <person name="Byrne M."/>
            <person name="Rigault P."/>
            <person name="Tibbits J."/>
            <person name="Spokevicius A."/>
            <person name="Jones R.C."/>
            <person name="Steane D.A."/>
            <person name="Vaillancourt R.E."/>
            <person name="Potts B.M."/>
            <person name="Joubert F."/>
            <person name="Barry K."/>
            <person name="Pappas G.J."/>
            <person name="Strauss S.H."/>
            <person name="Jaiswal P."/>
            <person name="Grima-Pettenati J."/>
            <person name="Salse J."/>
            <person name="Van D.P."/>
            <person name="Rokhsar D.S."/>
            <person name="Schmutz J."/>
        </authorList>
    </citation>
    <scope>NUCLEOTIDE SEQUENCE</scope>
    <source>
        <tissue evidence="3">Leaf extractions</tissue>
    </source>
</reference>
<dbReference type="Gene3D" id="2.40.40.10">
    <property type="entry name" value="RlpA-like domain"/>
    <property type="match status" value="1"/>
</dbReference>
<reference evidence="3" key="3">
    <citation type="submission" date="2023-04" db="EMBL/GenBank/DDBJ databases">
        <title>WGS assembly of Eucalyptus grandis.</title>
        <authorList>
            <person name="Myburg A."/>
            <person name="Grattapaglia D."/>
            <person name="Tuskan G."/>
            <person name="Hellsten U."/>
            <person name="Hayes R."/>
            <person name="Grimwood J."/>
            <person name="Jenkins J."/>
            <person name="Lindquist E."/>
            <person name="Tice H."/>
            <person name="Bauer D."/>
            <person name="Goodstein D."/>
            <person name="Dubchak I."/>
            <person name="Poliakov A."/>
            <person name="Mizrachi E."/>
            <person name="Kullan A."/>
            <person name="Hussey S."/>
            <person name="Pinard D."/>
            <person name="Van D."/>
            <person name="Singh P."/>
            <person name="Van J."/>
            <person name="Silva-Junior O."/>
            <person name="Togawa R."/>
            <person name="Pappas M."/>
            <person name="Faria D."/>
            <person name="Sansaloni C."/>
            <person name="Petroli C."/>
            <person name="Yang X."/>
            <person name="Ranjan P."/>
            <person name="Tschaplinski T."/>
            <person name="Ye C."/>
            <person name="Li T."/>
            <person name="Sterck L."/>
            <person name="Vanneste K."/>
            <person name="Murat F."/>
            <person name="Soler M."/>
            <person name="Clemente H."/>
            <person name="Saidi N."/>
            <person name="Cassan-Wang H."/>
            <person name="Dunand C."/>
            <person name="Hefer C."/>
            <person name="Bornberg-Bauer E."/>
            <person name="Kersting A."/>
            <person name="Vining K."/>
            <person name="Amarasinghe V."/>
            <person name="Ranik M."/>
            <person name="Naithani S."/>
            <person name="Elser J."/>
            <person name="Boyd A."/>
            <person name="Liston A."/>
            <person name="Spatafora J."/>
            <person name="Dharmwardhana P."/>
            <person name="Raja R."/>
            <person name="Sullivan C."/>
            <person name="Romanel E."/>
            <person name="Alves-Ferreira M."/>
            <person name="Kulheim C."/>
            <person name="Foley W."/>
            <person name="Carocha V."/>
            <person name="Paiva J."/>
            <person name="Kudrna D."/>
            <person name="Brommonschenkel S."/>
            <person name="Pasquali G."/>
            <person name="Byrne M."/>
            <person name="Rigault P."/>
            <person name="Tibbits J."/>
            <person name="Spokevicius A."/>
            <person name="Jones R."/>
            <person name="Steane D."/>
            <person name="Vaillancourt R."/>
            <person name="Potts B."/>
            <person name="Joubert F."/>
            <person name="Barry K."/>
            <person name="Pappas G."/>
            <person name="Strauss S."/>
            <person name="Jaiswal P."/>
            <person name="Grima-Pettenati J."/>
            <person name="Salse J."/>
            <person name="Van D."/>
            <person name="Rokhsar D."/>
            <person name="Schmutz J."/>
        </authorList>
    </citation>
    <scope>NUCLEOTIDE SEQUENCE</scope>
    <source>
        <tissue evidence="3">Leaf extractions</tissue>
    </source>
</reference>
<feature type="signal peptide" evidence="1">
    <location>
        <begin position="1"/>
        <end position="31"/>
    </location>
</feature>
<dbReference type="PANTHER" id="PTHR47480">
    <property type="entry name" value="EG45-LIKE DOMAIN CONTAINING PROTEIN"/>
    <property type="match status" value="1"/>
</dbReference>
<dbReference type="PANTHER" id="PTHR47480:SF1">
    <property type="entry name" value="EG45-LIKE DOMAIN CONTAINING PROTEIN 1"/>
    <property type="match status" value="1"/>
</dbReference>
<dbReference type="eggNOG" id="ENOG502S147">
    <property type="taxonomic scope" value="Eukaryota"/>
</dbReference>
<evidence type="ECO:0000313" key="4">
    <source>
        <dbReference type="EMBL" id="KCW44558.1"/>
    </source>
</evidence>
<dbReference type="OMA" id="TTCYGND"/>
<gene>
    <name evidence="4" type="ORF">EUGRSUZ_L01931</name>
</gene>
<proteinExistence type="predicted"/>
<keyword evidence="5" id="KW-1185">Reference proteome</keyword>
<dbReference type="Gramene" id="KCW44558">
    <property type="protein sequence ID" value="KCW44558"/>
    <property type="gene ID" value="EUGRSUZ_L01931"/>
</dbReference>
<evidence type="ECO:0000256" key="1">
    <source>
        <dbReference type="SAM" id="SignalP"/>
    </source>
</evidence>
<dbReference type="CDD" id="cd22269">
    <property type="entry name" value="DPBB_EG45-like"/>
    <property type="match status" value="1"/>
</dbReference>
<feature type="chain" id="PRO_5042325600" description="Expansin-like EG45 domain-containing protein" evidence="1">
    <location>
        <begin position="32"/>
        <end position="149"/>
    </location>
</feature>
<accession>A0A058ZRY1</accession>
<dbReference type="AlphaFoldDB" id="A0A058ZRY1"/>
<protein>
    <recommendedName>
        <fullName evidence="2">Expansin-like EG45 domain-containing protein</fullName>
    </recommendedName>
</protein>
<dbReference type="Proteomes" id="UP000030711">
    <property type="component" value="Unassembled WGS sequence"/>
</dbReference>
<reference evidence="4" key="1">
    <citation type="submission" date="2013-07" db="EMBL/GenBank/DDBJ databases">
        <title>The genome of Eucalyptus grandis.</title>
        <authorList>
            <person name="Schmutz J."/>
            <person name="Hayes R."/>
            <person name="Myburg A."/>
            <person name="Tuskan G."/>
            <person name="Grattapaglia D."/>
            <person name="Rokhsar D.S."/>
        </authorList>
    </citation>
    <scope>NUCLEOTIDE SEQUENCE</scope>
    <source>
        <tissue evidence="4">Leaf extractions</tissue>
    </source>
</reference>
<dbReference type="InParanoid" id="A0A058ZRY1"/>
<dbReference type="SUPFAM" id="SSF50685">
    <property type="entry name" value="Barwin-like endoglucanases"/>
    <property type="match status" value="1"/>
</dbReference>
<name>A0A058ZRY1_EUCGR</name>
<dbReference type="EMBL" id="KK199215">
    <property type="protein sequence ID" value="KCW44558.1"/>
    <property type="molecule type" value="Genomic_DNA"/>
</dbReference>